<feature type="domain" description="Histidine kinase" evidence="12">
    <location>
        <begin position="125"/>
        <end position="335"/>
    </location>
</feature>
<dbReference type="InterPro" id="IPR036890">
    <property type="entry name" value="HATPase_C_sf"/>
</dbReference>
<dbReference type="eggNOG" id="COG2205">
    <property type="taxonomic scope" value="Bacteria"/>
</dbReference>
<organism evidence="13 14">
    <name type="scientific">Enterococcus phoeniculicola ATCC BAA-412</name>
    <dbReference type="NCBI Taxonomy" id="1158610"/>
    <lineage>
        <taxon>Bacteria</taxon>
        <taxon>Bacillati</taxon>
        <taxon>Bacillota</taxon>
        <taxon>Bacilli</taxon>
        <taxon>Lactobacillales</taxon>
        <taxon>Enterococcaceae</taxon>
        <taxon>Enterococcus</taxon>
    </lineage>
</organism>
<evidence type="ECO:0000256" key="11">
    <source>
        <dbReference type="SAM" id="Phobius"/>
    </source>
</evidence>
<evidence type="ECO:0000256" key="6">
    <source>
        <dbReference type="ARBA" id="ARBA00022692"/>
    </source>
</evidence>
<keyword evidence="8 11" id="KW-1133">Transmembrane helix</keyword>
<dbReference type="Proteomes" id="UP000013785">
    <property type="component" value="Unassembled WGS sequence"/>
</dbReference>
<dbReference type="InterPro" id="IPR003594">
    <property type="entry name" value="HATPase_dom"/>
</dbReference>
<evidence type="ECO:0000256" key="9">
    <source>
        <dbReference type="ARBA" id="ARBA00023012"/>
    </source>
</evidence>
<dbReference type="PRINTS" id="PR00344">
    <property type="entry name" value="BCTRLSENSOR"/>
</dbReference>
<protein>
    <recommendedName>
        <fullName evidence="3">histidine kinase</fullName>
        <ecNumber evidence="3">2.7.13.3</ecNumber>
    </recommendedName>
</protein>
<dbReference type="PROSITE" id="PS50109">
    <property type="entry name" value="HIS_KIN"/>
    <property type="match status" value="1"/>
</dbReference>
<evidence type="ECO:0000313" key="14">
    <source>
        <dbReference type="Proteomes" id="UP000013785"/>
    </source>
</evidence>
<dbReference type="InterPro" id="IPR050351">
    <property type="entry name" value="BphY/WalK/GraS-like"/>
</dbReference>
<evidence type="ECO:0000256" key="2">
    <source>
        <dbReference type="ARBA" id="ARBA00004651"/>
    </source>
</evidence>
<dbReference type="STRING" id="154621.RV11_GL001987"/>
<dbReference type="GO" id="GO:0000155">
    <property type="term" value="F:phosphorelay sensor kinase activity"/>
    <property type="evidence" value="ECO:0007669"/>
    <property type="project" value="TreeGrafter"/>
</dbReference>
<keyword evidence="7 13" id="KW-0418">Kinase</keyword>
<keyword evidence="4" id="KW-1003">Cell membrane</keyword>
<keyword evidence="14" id="KW-1185">Reference proteome</keyword>
<dbReference type="AlphaFoldDB" id="R3W489"/>
<evidence type="ECO:0000256" key="5">
    <source>
        <dbReference type="ARBA" id="ARBA00022679"/>
    </source>
</evidence>
<keyword evidence="10 11" id="KW-0472">Membrane</keyword>
<dbReference type="InterPro" id="IPR005467">
    <property type="entry name" value="His_kinase_dom"/>
</dbReference>
<keyword evidence="5" id="KW-0808">Transferase</keyword>
<evidence type="ECO:0000313" key="13">
    <source>
        <dbReference type="EMBL" id="EOL42437.1"/>
    </source>
</evidence>
<dbReference type="GO" id="GO:0004721">
    <property type="term" value="F:phosphoprotein phosphatase activity"/>
    <property type="evidence" value="ECO:0007669"/>
    <property type="project" value="TreeGrafter"/>
</dbReference>
<dbReference type="NCBIfam" id="NF047405">
    <property type="entry name" value="SensHisKinSapS"/>
    <property type="match status" value="1"/>
</dbReference>
<evidence type="ECO:0000256" key="7">
    <source>
        <dbReference type="ARBA" id="ARBA00022777"/>
    </source>
</evidence>
<evidence type="ECO:0000256" key="1">
    <source>
        <dbReference type="ARBA" id="ARBA00000085"/>
    </source>
</evidence>
<keyword evidence="6 11" id="KW-0812">Transmembrane</keyword>
<comment type="caution">
    <text evidence="13">The sequence shown here is derived from an EMBL/GenBank/DDBJ whole genome shotgun (WGS) entry which is preliminary data.</text>
</comment>
<dbReference type="OrthoDB" id="9780487at2"/>
<dbReference type="HOGENOM" id="CLU_000445_13_1_9"/>
<dbReference type="PANTHER" id="PTHR45453">
    <property type="entry name" value="PHOSPHATE REGULON SENSOR PROTEIN PHOR"/>
    <property type="match status" value="1"/>
</dbReference>
<dbReference type="SMART" id="SM00387">
    <property type="entry name" value="HATPase_c"/>
    <property type="match status" value="1"/>
</dbReference>
<dbReference type="EMBL" id="AJAT01000017">
    <property type="protein sequence ID" value="EOL42437.1"/>
    <property type="molecule type" value="Genomic_DNA"/>
</dbReference>
<proteinExistence type="predicted"/>
<dbReference type="SUPFAM" id="SSF55874">
    <property type="entry name" value="ATPase domain of HSP90 chaperone/DNA topoisomerase II/histidine kinase"/>
    <property type="match status" value="1"/>
</dbReference>
<comment type="catalytic activity">
    <reaction evidence="1">
        <text>ATP + protein L-histidine = ADP + protein N-phospho-L-histidine.</text>
        <dbReference type="EC" id="2.7.13.3"/>
    </reaction>
</comment>
<evidence type="ECO:0000256" key="3">
    <source>
        <dbReference type="ARBA" id="ARBA00012438"/>
    </source>
</evidence>
<evidence type="ECO:0000259" key="12">
    <source>
        <dbReference type="PROSITE" id="PS50109"/>
    </source>
</evidence>
<evidence type="ECO:0000256" key="8">
    <source>
        <dbReference type="ARBA" id="ARBA00022989"/>
    </source>
</evidence>
<dbReference type="Pfam" id="PF02518">
    <property type="entry name" value="HATPase_c"/>
    <property type="match status" value="1"/>
</dbReference>
<dbReference type="RefSeq" id="WP_010769424.1">
    <property type="nucleotide sequence ID" value="NZ_ASWE01000001.1"/>
</dbReference>
<feature type="transmembrane region" description="Helical" evidence="11">
    <location>
        <begin position="12"/>
        <end position="34"/>
    </location>
</feature>
<sequence>MTVWKYIKDQWLLLVGWLFFVALTGLVMWLTPGLSVDWSIIGYLFLVEGVLLAVFMAAHYVLKKNWWDKLTITEETSTLQNYLEGADTQEELLVQDYINQLIHEHQEVMQSAISNQQDQKDYIDSWVHEIKVPLAATQLIVHSIEYDIDDSKFMLLENELSKIDEYVEQVLYYARLDSFSRDYLIREYSLKALIQPVMRSQANYFIQKNIHYSFVGEDQTVLTDGKWVAFIFRQILSNAIKYTPKNGEIVVSITKRGKGITLSLKDTGIGIPKEDIRRIFDKGFTGENGRLSEEHSTGLGLYLAKSLAEKLGIELSVSSIEKEGTTMTLFFPALTFYSKETDDM</sequence>
<evidence type="ECO:0000256" key="4">
    <source>
        <dbReference type="ARBA" id="ARBA00022475"/>
    </source>
</evidence>
<dbReference type="PANTHER" id="PTHR45453:SF2">
    <property type="entry name" value="HISTIDINE KINASE"/>
    <property type="match status" value="1"/>
</dbReference>
<dbReference type="EC" id="2.7.13.3" evidence="3"/>
<keyword evidence="9" id="KW-0902">Two-component regulatory system</keyword>
<dbReference type="GO" id="GO:0016036">
    <property type="term" value="P:cellular response to phosphate starvation"/>
    <property type="evidence" value="ECO:0007669"/>
    <property type="project" value="TreeGrafter"/>
</dbReference>
<dbReference type="Gene3D" id="3.30.565.10">
    <property type="entry name" value="Histidine kinase-like ATPase, C-terminal domain"/>
    <property type="match status" value="1"/>
</dbReference>
<dbReference type="GO" id="GO:0005886">
    <property type="term" value="C:plasma membrane"/>
    <property type="evidence" value="ECO:0007669"/>
    <property type="project" value="UniProtKB-SubCell"/>
</dbReference>
<evidence type="ECO:0000256" key="10">
    <source>
        <dbReference type="ARBA" id="ARBA00023136"/>
    </source>
</evidence>
<accession>R3W489</accession>
<reference evidence="13 14" key="1">
    <citation type="submission" date="2013-02" db="EMBL/GenBank/DDBJ databases">
        <title>The Genome Sequence of Enterococcus phoeniculicola BAA-412.</title>
        <authorList>
            <consortium name="The Broad Institute Genome Sequencing Platform"/>
            <consortium name="The Broad Institute Genome Sequencing Center for Infectious Disease"/>
            <person name="Earl A.M."/>
            <person name="Gilmore M.S."/>
            <person name="Lebreton F."/>
            <person name="Walker B."/>
            <person name="Young S.K."/>
            <person name="Zeng Q."/>
            <person name="Gargeya S."/>
            <person name="Fitzgerald M."/>
            <person name="Haas B."/>
            <person name="Abouelleil A."/>
            <person name="Alvarado L."/>
            <person name="Arachchi H.M."/>
            <person name="Berlin A.M."/>
            <person name="Chapman S.B."/>
            <person name="Dewar J."/>
            <person name="Goldberg J."/>
            <person name="Griggs A."/>
            <person name="Gujja S."/>
            <person name="Hansen M."/>
            <person name="Howarth C."/>
            <person name="Imamovic A."/>
            <person name="Larimer J."/>
            <person name="McCowan C."/>
            <person name="Murphy C."/>
            <person name="Neiman D."/>
            <person name="Pearson M."/>
            <person name="Priest M."/>
            <person name="Roberts A."/>
            <person name="Saif S."/>
            <person name="Shea T."/>
            <person name="Sisk P."/>
            <person name="Sykes S."/>
            <person name="Wortman J."/>
            <person name="Nusbaum C."/>
            <person name="Birren B."/>
        </authorList>
    </citation>
    <scope>NUCLEOTIDE SEQUENCE [LARGE SCALE GENOMIC DNA]</scope>
    <source>
        <strain evidence="13 14">ATCC BAA-412</strain>
    </source>
</reference>
<feature type="transmembrane region" description="Helical" evidence="11">
    <location>
        <begin position="40"/>
        <end position="62"/>
    </location>
</feature>
<comment type="subcellular location">
    <subcellularLocation>
        <location evidence="2">Cell membrane</location>
        <topology evidence="2">Multi-pass membrane protein</topology>
    </subcellularLocation>
</comment>
<name>R3W489_9ENTE</name>
<dbReference type="PATRIC" id="fig|1158610.3.peg.2772"/>
<dbReference type="InterPro" id="IPR004358">
    <property type="entry name" value="Sig_transdc_His_kin-like_C"/>
</dbReference>
<gene>
    <name evidence="13" type="ORF">UC3_02789</name>
</gene>